<evidence type="ECO:0000256" key="2">
    <source>
        <dbReference type="ARBA" id="ARBA00005914"/>
    </source>
</evidence>
<feature type="transmembrane region" description="Helical" evidence="9">
    <location>
        <begin position="278"/>
        <end position="302"/>
    </location>
</feature>
<feature type="compositionally biased region" description="Basic and acidic residues" evidence="8">
    <location>
        <begin position="1"/>
        <end position="22"/>
    </location>
</feature>
<dbReference type="Proteomes" id="UP001054902">
    <property type="component" value="Unassembled WGS sequence"/>
</dbReference>
<organism evidence="11 12">
    <name type="scientific">Chaetoceros tenuissimus</name>
    <dbReference type="NCBI Taxonomy" id="426638"/>
    <lineage>
        <taxon>Eukaryota</taxon>
        <taxon>Sar</taxon>
        <taxon>Stramenopiles</taxon>
        <taxon>Ochrophyta</taxon>
        <taxon>Bacillariophyta</taxon>
        <taxon>Coscinodiscophyceae</taxon>
        <taxon>Chaetocerotophycidae</taxon>
        <taxon>Chaetocerotales</taxon>
        <taxon>Chaetocerotaceae</taxon>
        <taxon>Chaetoceros</taxon>
    </lineage>
</organism>
<keyword evidence="12" id="KW-1185">Reference proteome</keyword>
<gene>
    <name evidence="11" type="ORF">CTEN210_00512</name>
</gene>
<evidence type="ECO:0000313" key="12">
    <source>
        <dbReference type="Proteomes" id="UP001054902"/>
    </source>
</evidence>
<comment type="subcellular location">
    <subcellularLocation>
        <location evidence="1">Cell membrane</location>
        <topology evidence="1">Multi-pass membrane protein</topology>
    </subcellularLocation>
</comment>
<evidence type="ECO:0000313" key="11">
    <source>
        <dbReference type="EMBL" id="GFH44038.1"/>
    </source>
</evidence>
<feature type="compositionally biased region" description="Polar residues" evidence="8">
    <location>
        <begin position="134"/>
        <end position="150"/>
    </location>
</feature>
<evidence type="ECO:0000256" key="6">
    <source>
        <dbReference type="ARBA" id="ARBA00023136"/>
    </source>
</evidence>
<evidence type="ECO:0000256" key="8">
    <source>
        <dbReference type="SAM" id="MobiDB-lite"/>
    </source>
</evidence>
<dbReference type="EMBL" id="BLLK01000019">
    <property type="protein sequence ID" value="GFH44038.1"/>
    <property type="molecule type" value="Genomic_DNA"/>
</dbReference>
<accession>A0AAD3CEA4</accession>
<evidence type="ECO:0000256" key="5">
    <source>
        <dbReference type="ARBA" id="ARBA00022989"/>
    </source>
</evidence>
<feature type="domain" description="EF-hand" evidence="10">
    <location>
        <begin position="673"/>
        <end position="708"/>
    </location>
</feature>
<feature type="transmembrane region" description="Helical" evidence="9">
    <location>
        <begin position="478"/>
        <end position="499"/>
    </location>
</feature>
<comment type="similarity">
    <text evidence="2">Belongs to the urea transporter family.</text>
</comment>
<comment type="caution">
    <text evidence="11">The sequence shown here is derived from an EMBL/GenBank/DDBJ whole genome shotgun (WGS) entry which is preliminary data.</text>
</comment>
<feature type="transmembrane region" description="Helical" evidence="9">
    <location>
        <begin position="342"/>
        <end position="361"/>
    </location>
</feature>
<comment type="catalytic activity">
    <reaction evidence="7">
        <text>urea(in) = urea(out)</text>
        <dbReference type="Rhea" id="RHEA:32799"/>
        <dbReference type="ChEBI" id="CHEBI:16199"/>
    </reaction>
</comment>
<name>A0AAD3CEA4_9STRA</name>
<evidence type="ECO:0000256" key="9">
    <source>
        <dbReference type="SAM" id="Phobius"/>
    </source>
</evidence>
<keyword evidence="6 9" id="KW-0472">Membrane</keyword>
<feature type="region of interest" description="Disordered" evidence="8">
    <location>
        <begin position="134"/>
        <end position="154"/>
    </location>
</feature>
<dbReference type="InterPro" id="IPR011992">
    <property type="entry name" value="EF-hand-dom_pair"/>
</dbReference>
<evidence type="ECO:0000256" key="1">
    <source>
        <dbReference type="ARBA" id="ARBA00004651"/>
    </source>
</evidence>
<dbReference type="GO" id="GO:0005509">
    <property type="term" value="F:calcium ion binding"/>
    <property type="evidence" value="ECO:0007669"/>
    <property type="project" value="InterPro"/>
</dbReference>
<dbReference type="Pfam" id="PF03253">
    <property type="entry name" value="UT"/>
    <property type="match status" value="1"/>
</dbReference>
<dbReference type="GO" id="GO:0005886">
    <property type="term" value="C:plasma membrane"/>
    <property type="evidence" value="ECO:0007669"/>
    <property type="project" value="UniProtKB-SubCell"/>
</dbReference>
<dbReference type="Gene3D" id="1.10.3430.10">
    <property type="entry name" value="Ammonium transporter AmtB like domains"/>
    <property type="match status" value="1"/>
</dbReference>
<keyword evidence="4 9" id="KW-0812">Transmembrane</keyword>
<sequence>METSKGEALRSSGKNEDERSTDEQINNITTENKKEHVQFENPNIVNELGTNEFRAWKNSAIVAAANAHDLTSSSTIKTKEIQGWRKSSTLQKPALRFDAAATVPIRTTSDFDKLGISISPRKCQLWDRLIENNEGSVGSSPAMNATPSNQDRSKMDKQKSLSCDIFSVYFHDYHTGILSAEKSNKANLIQTAWNTINGTMSWLNKWLDHENTTFLTTALTYTDWCLRGIGQIFFCNNPLSGALILAGLFIQSSRVAVHCIFAVLTATLSARALGFEKALISSGLFGYNAALIGIGLASFHSLEVHGGYAPVIIACVMIASILSVIIFSSLSKVLLAYETSPMTLPFDIVVSLILLASNSMANVEFGAVIPPSLPSYTIDQDAPDYDLNVSTFIRIAFRGIGQIVFATDPAAIALVLAGLVVCSRLIAVAALAGSVLGTGISILVGLNAEEVHLGLYSYCCALTFIGTMVFYVPTLMSILLAAIGVLFTVIFQAALSSLFQISGLPVNSFPFSFIIISFVLCQGNAKAFIGVPLESITLPEDHLKRVRLLRDGFHLFFEALRAYDDGVGKIAKADRSKKVLTKLYKTLNFDTKVETDKIGKNALQMFENMQKKSDKDYITFDDFEELLANLGMTGKDGLSSAKRALSLMDFDNNNMFLREEWVVFCRLSYELQKIHDIVSTFFQFVDTNGDGHIHVEDLNQALSYLSEPKLNFAEMKVIGRIANRPEEFESREMTTFVSIETLKTLVKKFQNQQSSQRNSNDEGV</sequence>
<dbReference type="PANTHER" id="PTHR10464">
    <property type="entry name" value="UREA TRANSPORTER"/>
    <property type="match status" value="1"/>
</dbReference>
<feature type="region of interest" description="Disordered" evidence="8">
    <location>
        <begin position="1"/>
        <end position="36"/>
    </location>
</feature>
<feature type="transmembrane region" description="Helical" evidence="9">
    <location>
        <begin position="308"/>
        <end position="330"/>
    </location>
</feature>
<dbReference type="AlphaFoldDB" id="A0AAD3CEA4"/>
<protein>
    <recommendedName>
        <fullName evidence="10">EF-hand domain-containing protein</fullName>
    </recommendedName>
</protein>
<dbReference type="PROSITE" id="PS50222">
    <property type="entry name" value="EF_HAND_2"/>
    <property type="match status" value="1"/>
</dbReference>
<proteinExistence type="inferred from homology"/>
<dbReference type="GO" id="GO:0015204">
    <property type="term" value="F:urea transmembrane transporter activity"/>
    <property type="evidence" value="ECO:0007669"/>
    <property type="project" value="InterPro"/>
</dbReference>
<feature type="transmembrane region" description="Helical" evidence="9">
    <location>
        <begin position="425"/>
        <end position="446"/>
    </location>
</feature>
<feature type="transmembrane region" description="Helical" evidence="9">
    <location>
        <begin position="242"/>
        <end position="266"/>
    </location>
</feature>
<dbReference type="Gene3D" id="1.10.238.10">
    <property type="entry name" value="EF-hand"/>
    <property type="match status" value="1"/>
</dbReference>
<reference evidence="11 12" key="1">
    <citation type="journal article" date="2021" name="Sci. Rep.">
        <title>The genome of the diatom Chaetoceros tenuissimus carries an ancient integrated fragment of an extant virus.</title>
        <authorList>
            <person name="Hongo Y."/>
            <person name="Kimura K."/>
            <person name="Takaki Y."/>
            <person name="Yoshida Y."/>
            <person name="Baba S."/>
            <person name="Kobayashi G."/>
            <person name="Nagasaki K."/>
            <person name="Hano T."/>
            <person name="Tomaru Y."/>
        </authorList>
    </citation>
    <scope>NUCLEOTIDE SEQUENCE [LARGE SCALE GENOMIC DNA]</scope>
    <source>
        <strain evidence="11 12">NIES-3715</strain>
    </source>
</reference>
<keyword evidence="3" id="KW-1003">Cell membrane</keyword>
<dbReference type="InterPro" id="IPR029020">
    <property type="entry name" value="Ammonium/urea_transptr"/>
</dbReference>
<evidence type="ECO:0000256" key="7">
    <source>
        <dbReference type="ARBA" id="ARBA00033993"/>
    </source>
</evidence>
<evidence type="ECO:0000256" key="4">
    <source>
        <dbReference type="ARBA" id="ARBA00022692"/>
    </source>
</evidence>
<dbReference type="PANTHER" id="PTHR10464:SF4">
    <property type="entry name" value="UREA TRANSPORTER"/>
    <property type="match status" value="1"/>
</dbReference>
<dbReference type="InterPro" id="IPR004937">
    <property type="entry name" value="Urea_transporter"/>
</dbReference>
<dbReference type="SUPFAM" id="SSF47473">
    <property type="entry name" value="EF-hand"/>
    <property type="match status" value="1"/>
</dbReference>
<keyword evidence="5 9" id="KW-1133">Transmembrane helix</keyword>
<evidence type="ECO:0000259" key="10">
    <source>
        <dbReference type="PROSITE" id="PS50222"/>
    </source>
</evidence>
<evidence type="ECO:0000256" key="3">
    <source>
        <dbReference type="ARBA" id="ARBA00022475"/>
    </source>
</evidence>
<dbReference type="InterPro" id="IPR002048">
    <property type="entry name" value="EF_hand_dom"/>
</dbReference>